<feature type="signal peptide" evidence="2">
    <location>
        <begin position="1"/>
        <end position="25"/>
    </location>
</feature>
<evidence type="ECO:0000256" key="2">
    <source>
        <dbReference type="SAM" id="SignalP"/>
    </source>
</evidence>
<evidence type="ECO:0000313" key="4">
    <source>
        <dbReference type="Proteomes" id="UP001139333"/>
    </source>
</evidence>
<dbReference type="EMBL" id="JAKIKP010000005">
    <property type="protein sequence ID" value="MCL1142746.1"/>
    <property type="molecule type" value="Genomic_DNA"/>
</dbReference>
<dbReference type="Proteomes" id="UP001139333">
    <property type="component" value="Unassembled WGS sequence"/>
</dbReference>
<protein>
    <submittedName>
        <fullName evidence="3">Transporter substrate-binding domain-containing protein</fullName>
    </submittedName>
</protein>
<proteinExistence type="inferred from homology"/>
<keyword evidence="2" id="KW-0732">Signal</keyword>
<keyword evidence="4" id="KW-1185">Reference proteome</keyword>
<feature type="chain" id="PRO_5040876789" evidence="2">
    <location>
        <begin position="26"/>
        <end position="251"/>
    </location>
</feature>
<dbReference type="SUPFAM" id="SSF53850">
    <property type="entry name" value="Periplasmic binding protein-like II"/>
    <property type="match status" value="1"/>
</dbReference>
<dbReference type="RefSeq" id="WP_248995430.1">
    <property type="nucleotide sequence ID" value="NZ_JAKIKP010000005.1"/>
</dbReference>
<comment type="caution">
    <text evidence="3">The sequence shown here is derived from an EMBL/GenBank/DDBJ whole genome shotgun (WGS) entry which is preliminary data.</text>
</comment>
<sequence length="251" mass="28778">MRLSVKASYLITCILTLSFSAFSTANVITAHCRDYAPELSFDGEKCVGAIPDLVTDIFSELGYGIKWINAPWIRSIKEAKSGNVDLLIRHSMTKERELFLQPIVYGHYTRSLSFYKSPTLKGDAFSYDDISRYNIGAIRGNFYSPTFATLDTRILTLVSNTEQLIGMLELSRVDLVVTSHSHSERLFKDRFEKLTFVDTFDNPLYISIPTKSNIANVYPKVLEKMQEYRQNQAIDKYFKHYNLPVPKQLIE</sequence>
<name>A0A9X1ZUW8_9GAMM</name>
<dbReference type="PANTHER" id="PTHR35936">
    <property type="entry name" value="MEMBRANE-BOUND LYTIC MUREIN TRANSGLYCOSYLASE F"/>
    <property type="match status" value="1"/>
</dbReference>
<dbReference type="Gene3D" id="3.40.190.10">
    <property type="entry name" value="Periplasmic binding protein-like II"/>
    <property type="match status" value="2"/>
</dbReference>
<gene>
    <name evidence="3" type="ORF">L2672_08595</name>
</gene>
<dbReference type="AlphaFoldDB" id="A0A9X1ZUW8"/>
<reference evidence="3" key="1">
    <citation type="submission" date="2022-01" db="EMBL/GenBank/DDBJ databases">
        <title>Whole genome-based taxonomy of the Shewanellaceae.</title>
        <authorList>
            <person name="Martin-Rodriguez A.J."/>
        </authorList>
    </citation>
    <scope>NUCLEOTIDE SEQUENCE</scope>
    <source>
        <strain evidence="3">DSM 16422</strain>
    </source>
</reference>
<accession>A0A9X1ZUW8</accession>
<evidence type="ECO:0000313" key="3">
    <source>
        <dbReference type="EMBL" id="MCL1142746.1"/>
    </source>
</evidence>
<comment type="similarity">
    <text evidence="1">Belongs to the bacterial solute-binding protein 3 family.</text>
</comment>
<evidence type="ECO:0000256" key="1">
    <source>
        <dbReference type="ARBA" id="ARBA00010333"/>
    </source>
</evidence>
<dbReference type="PANTHER" id="PTHR35936:SF25">
    <property type="entry name" value="ABC TRANSPORTER SUBSTRATE-BINDING PROTEIN"/>
    <property type="match status" value="1"/>
</dbReference>
<organism evidence="3 4">
    <name type="scientific">Shewanella gaetbuli</name>
    <dbReference type="NCBI Taxonomy" id="220752"/>
    <lineage>
        <taxon>Bacteria</taxon>
        <taxon>Pseudomonadati</taxon>
        <taxon>Pseudomonadota</taxon>
        <taxon>Gammaproteobacteria</taxon>
        <taxon>Alteromonadales</taxon>
        <taxon>Shewanellaceae</taxon>
        <taxon>Shewanella</taxon>
    </lineage>
</organism>